<keyword evidence="1" id="KW-0175">Coiled coil</keyword>
<reference evidence="4" key="1">
    <citation type="journal article" date="2019" name="Int. J. Syst. Evol. Microbiol.">
        <title>The Global Catalogue of Microorganisms (GCM) 10K type strain sequencing project: providing services to taxonomists for standard genome sequencing and annotation.</title>
        <authorList>
            <consortium name="The Broad Institute Genomics Platform"/>
            <consortium name="The Broad Institute Genome Sequencing Center for Infectious Disease"/>
            <person name="Wu L."/>
            <person name="Ma J."/>
        </authorList>
    </citation>
    <scope>NUCLEOTIDE SEQUENCE [LARGE SCALE GENOMIC DNA]</scope>
    <source>
        <strain evidence="4">KCTC 42217</strain>
    </source>
</reference>
<protein>
    <submittedName>
        <fullName evidence="3">DUF4296 domain-containing protein</fullName>
    </submittedName>
</protein>
<gene>
    <name evidence="3" type="ORF">ACFSJU_18155</name>
</gene>
<dbReference type="Proteomes" id="UP001597387">
    <property type="component" value="Unassembled WGS sequence"/>
</dbReference>
<dbReference type="InterPro" id="IPR025381">
    <property type="entry name" value="DUF4296"/>
</dbReference>
<name>A0ABW4ZQD6_9SPHI</name>
<organism evidence="3 4">
    <name type="scientific">Paradesertivirga mongoliensis</name>
    <dbReference type="NCBI Taxonomy" id="2100740"/>
    <lineage>
        <taxon>Bacteria</taxon>
        <taxon>Pseudomonadati</taxon>
        <taxon>Bacteroidota</taxon>
        <taxon>Sphingobacteriia</taxon>
        <taxon>Sphingobacteriales</taxon>
        <taxon>Sphingobacteriaceae</taxon>
        <taxon>Paradesertivirga</taxon>
    </lineage>
</organism>
<dbReference type="PROSITE" id="PS51257">
    <property type="entry name" value="PROKAR_LIPOPROTEIN"/>
    <property type="match status" value="1"/>
</dbReference>
<evidence type="ECO:0000259" key="2">
    <source>
        <dbReference type="Pfam" id="PF14129"/>
    </source>
</evidence>
<dbReference type="RefSeq" id="WP_255904080.1">
    <property type="nucleotide sequence ID" value="NZ_JAFMZO010000004.1"/>
</dbReference>
<dbReference type="EMBL" id="JBHUHZ010000003">
    <property type="protein sequence ID" value="MFD2164338.1"/>
    <property type="molecule type" value="Genomic_DNA"/>
</dbReference>
<feature type="domain" description="DUF4296" evidence="2">
    <location>
        <begin position="22"/>
        <end position="105"/>
    </location>
</feature>
<evidence type="ECO:0000256" key="1">
    <source>
        <dbReference type="SAM" id="Coils"/>
    </source>
</evidence>
<evidence type="ECO:0000313" key="4">
    <source>
        <dbReference type="Proteomes" id="UP001597387"/>
    </source>
</evidence>
<dbReference type="Pfam" id="PF14129">
    <property type="entry name" value="DUF4296"/>
    <property type="match status" value="1"/>
</dbReference>
<sequence>MGRLLLLFFIFVLLGSCGDSLPKNVLPKETMTPLLTDLHIADGYASSMYGPENEIKVASAYKSLYKKYSTDSIGVRKSLEYYTKHPDELQLIYVDVEKRILQLQKEEQRRLALQQKEELRKLKLEEAKKQRKIKFAEFRSRFSKGKYAFGKSYKTPADAYLKRWKRPVKAPKPVIKKDSLKTDSLKRKLLLKKESRR</sequence>
<comment type="caution">
    <text evidence="3">The sequence shown here is derived from an EMBL/GenBank/DDBJ whole genome shotgun (WGS) entry which is preliminary data.</text>
</comment>
<proteinExistence type="predicted"/>
<feature type="coiled-coil region" evidence="1">
    <location>
        <begin position="105"/>
        <end position="132"/>
    </location>
</feature>
<keyword evidence="4" id="KW-1185">Reference proteome</keyword>
<evidence type="ECO:0000313" key="3">
    <source>
        <dbReference type="EMBL" id="MFD2164338.1"/>
    </source>
</evidence>
<accession>A0ABW4ZQD6</accession>